<feature type="domain" description="FHA" evidence="2">
    <location>
        <begin position="131"/>
        <end position="188"/>
    </location>
</feature>
<dbReference type="Pfam" id="PF03368">
    <property type="entry name" value="Dicer_dimer"/>
    <property type="match status" value="1"/>
</dbReference>
<dbReference type="EMBL" id="HBUF01338431">
    <property type="protein sequence ID" value="CAG6698492.1"/>
    <property type="molecule type" value="Transcribed_RNA"/>
</dbReference>
<feature type="region of interest" description="Disordered" evidence="1">
    <location>
        <begin position="549"/>
        <end position="715"/>
    </location>
</feature>
<dbReference type="EMBL" id="HBUF01677991">
    <property type="protein sequence ID" value="CAG6791781.1"/>
    <property type="molecule type" value="Transcribed_RNA"/>
</dbReference>
<dbReference type="EMBL" id="HBUF01338429">
    <property type="protein sequence ID" value="CAG6698489.1"/>
    <property type="molecule type" value="Transcribed_RNA"/>
</dbReference>
<feature type="compositionally biased region" description="Acidic residues" evidence="1">
    <location>
        <begin position="261"/>
        <end position="283"/>
    </location>
</feature>
<dbReference type="Gene3D" id="2.60.200.20">
    <property type="match status" value="1"/>
</dbReference>
<feature type="region of interest" description="Disordered" evidence="1">
    <location>
        <begin position="255"/>
        <end position="296"/>
    </location>
</feature>
<dbReference type="AlphaFoldDB" id="A0A8D8UJR5"/>
<dbReference type="EMBL" id="HBUF01345058">
    <property type="protein sequence ID" value="CAG6708442.1"/>
    <property type="molecule type" value="Transcribed_RNA"/>
</dbReference>
<dbReference type="EMBL" id="HBUF01677993">
    <property type="protein sequence ID" value="CAG6791784.1"/>
    <property type="molecule type" value="Transcribed_RNA"/>
</dbReference>
<dbReference type="Pfam" id="PF00498">
    <property type="entry name" value="FHA"/>
    <property type="match status" value="1"/>
</dbReference>
<protein>
    <submittedName>
        <fullName evidence="3">Uncharacterized protein ZK632.2</fullName>
    </submittedName>
</protein>
<feature type="region of interest" description="Disordered" evidence="1">
    <location>
        <begin position="70"/>
        <end position="91"/>
    </location>
</feature>
<dbReference type="InterPro" id="IPR000253">
    <property type="entry name" value="FHA_dom"/>
</dbReference>
<dbReference type="InterPro" id="IPR050923">
    <property type="entry name" value="Cell_Proc_Reg/RNA_Proc"/>
</dbReference>
<dbReference type="PANTHER" id="PTHR23308">
    <property type="entry name" value="NUCLEAR INHIBITOR OF PROTEIN PHOSPHATASE-1"/>
    <property type="match status" value="1"/>
</dbReference>
<dbReference type="EMBL" id="HBUF01345063">
    <property type="protein sequence ID" value="CAG6708460.1"/>
    <property type="molecule type" value="Transcribed_RNA"/>
</dbReference>
<feature type="compositionally biased region" description="Basic and acidic residues" evidence="1">
    <location>
        <begin position="586"/>
        <end position="606"/>
    </location>
</feature>
<evidence type="ECO:0000259" key="2">
    <source>
        <dbReference type="PROSITE" id="PS50006"/>
    </source>
</evidence>
<dbReference type="EMBL" id="HBUF01345059">
    <property type="protein sequence ID" value="CAG6708445.1"/>
    <property type="molecule type" value="Transcribed_RNA"/>
</dbReference>
<sequence length="715" mass="81049">MEEFKTPTPIQAHNESNALDEPFQIKPAVFKKPNILIGKKGGGKIKSLLSSKDSESDIKQVPSIPSANIEKTTNLCPKESTPKSNEAPKIPTSIPYSEPSWGGIPHVKFFVEELKSGQIVNTIELSSRSFYCVGRERNTHINLLHPTVSRYHAILQFRSTFDEKDPVRGFYVYDIDSTHGTYLNRARIKPKMFVRVRVGHMLSFGSSTRFFILQGPSEDEEDESDLSVSELREQRRLELEKREREAEEAKRLEELAREAEKEAEENGGVDWGMGEDAEEESDLSENPYATTNNEELYLDDPKRTLRGWFEREGEELTYDVDDIRQGEYTCRVSLPTEGLLGRNMTAEVAVKGKKKEAVIQAALEACRMLDRHGLLRQANHEARSKRRKKHEDDDYNSDDDTFFDRTGAVEAKRAKKAAAQSGTAGSAKSAPAETYDSLMVKHTQLVSQISSLESKLMEMTARVKRNAKTKDNEDEGDPLEEFMREGVVCDTMEDKIERRKLKVEIASLRKQEEFTRKLVNIAKPALLPALKPPPSSTISSVSLEHMSVTVEEDSSKQTPRNDKVCLSDTDDAERRNIEEVVSTTNSDEKLKEGDGLKFKSDNKQDEIIDEDEMEIDRREEKERGENVSTKDKHKEGKEKQKEGKEKEGKEKRSKPSGTLDYVQRKPSSTSSSKPKPKTTIIDDSMNDEDFSNTCWQPPRNQTGDGRTALNDKYGY</sequence>
<dbReference type="GO" id="GO:0016891">
    <property type="term" value="F:RNA endonuclease activity producing 5'-phosphomonoesters, hydrolytic mechanism"/>
    <property type="evidence" value="ECO:0007669"/>
    <property type="project" value="InterPro"/>
</dbReference>
<dbReference type="CDD" id="cd22677">
    <property type="entry name" value="FHA_Kanadaptin"/>
    <property type="match status" value="1"/>
</dbReference>
<accession>A0A8D8UJR5</accession>
<dbReference type="SMART" id="SM00240">
    <property type="entry name" value="FHA"/>
    <property type="match status" value="1"/>
</dbReference>
<dbReference type="InterPro" id="IPR008984">
    <property type="entry name" value="SMAD_FHA_dom_sf"/>
</dbReference>
<dbReference type="CDD" id="cd19856">
    <property type="entry name" value="DSRM_Kanadaptin"/>
    <property type="match status" value="1"/>
</dbReference>
<dbReference type="SUPFAM" id="SSF49879">
    <property type="entry name" value="SMAD/FHA domain"/>
    <property type="match status" value="1"/>
</dbReference>
<name>A0A8D8UJR5_9HEMI</name>
<dbReference type="EMBL" id="HBUF01021713">
    <property type="protein sequence ID" value="CAG6611426.1"/>
    <property type="molecule type" value="Transcribed_RNA"/>
</dbReference>
<feature type="compositionally biased region" description="Basic and acidic residues" evidence="1">
    <location>
        <begin position="553"/>
        <end position="565"/>
    </location>
</feature>
<feature type="compositionally biased region" description="Polar residues" evidence="1">
    <location>
        <begin position="691"/>
        <end position="704"/>
    </location>
</feature>
<evidence type="ECO:0000256" key="1">
    <source>
        <dbReference type="SAM" id="MobiDB-lite"/>
    </source>
</evidence>
<feature type="region of interest" description="Disordered" evidence="1">
    <location>
        <begin position="377"/>
        <end position="402"/>
    </location>
</feature>
<evidence type="ECO:0000313" key="3">
    <source>
        <dbReference type="EMBL" id="CAG6708445.1"/>
    </source>
</evidence>
<feature type="compositionally biased region" description="Basic and acidic residues" evidence="1">
    <location>
        <begin position="615"/>
        <end position="650"/>
    </location>
</feature>
<organism evidence="3">
    <name type="scientific">Cacopsylla melanoneura</name>
    <dbReference type="NCBI Taxonomy" id="428564"/>
    <lineage>
        <taxon>Eukaryota</taxon>
        <taxon>Metazoa</taxon>
        <taxon>Ecdysozoa</taxon>
        <taxon>Arthropoda</taxon>
        <taxon>Hexapoda</taxon>
        <taxon>Insecta</taxon>
        <taxon>Pterygota</taxon>
        <taxon>Neoptera</taxon>
        <taxon>Paraneoptera</taxon>
        <taxon>Hemiptera</taxon>
        <taxon>Sternorrhyncha</taxon>
        <taxon>Psylloidea</taxon>
        <taxon>Psyllidae</taxon>
        <taxon>Psyllinae</taxon>
        <taxon>Cacopsylla</taxon>
    </lineage>
</organism>
<feature type="compositionally biased region" description="Low complexity" evidence="1">
    <location>
        <begin position="665"/>
        <end position="679"/>
    </location>
</feature>
<dbReference type="InterPro" id="IPR005034">
    <property type="entry name" value="Dicer_dimerisation"/>
</dbReference>
<proteinExistence type="predicted"/>
<reference evidence="3" key="1">
    <citation type="submission" date="2021-05" db="EMBL/GenBank/DDBJ databases">
        <authorList>
            <person name="Alioto T."/>
            <person name="Alioto T."/>
            <person name="Gomez Garrido J."/>
        </authorList>
    </citation>
    <scope>NUCLEOTIDE SEQUENCE</scope>
</reference>
<dbReference type="PROSITE" id="PS50006">
    <property type="entry name" value="FHA_DOMAIN"/>
    <property type="match status" value="1"/>
</dbReference>